<feature type="domain" description="RNA polymerase sigma factor 70 region 4 type 2" evidence="5">
    <location>
        <begin position="118"/>
        <end position="164"/>
    </location>
</feature>
<proteinExistence type="inferred from homology"/>
<name>A0ABS7PWP3_9SPHN</name>
<keyword evidence="4" id="KW-0804">Transcription</keyword>
<keyword evidence="7" id="KW-1185">Reference proteome</keyword>
<dbReference type="Gene3D" id="1.10.10.10">
    <property type="entry name" value="Winged helix-like DNA-binding domain superfamily/Winged helix DNA-binding domain"/>
    <property type="match status" value="1"/>
</dbReference>
<dbReference type="RefSeq" id="WP_222992808.1">
    <property type="nucleotide sequence ID" value="NZ_JAINVV010000013.1"/>
</dbReference>
<protein>
    <submittedName>
        <fullName evidence="6">RNA polymerase sigma factor</fullName>
    </submittedName>
</protein>
<dbReference type="InterPro" id="IPR013324">
    <property type="entry name" value="RNA_pol_sigma_r3/r4-like"/>
</dbReference>
<dbReference type="Pfam" id="PF08281">
    <property type="entry name" value="Sigma70_r4_2"/>
    <property type="match status" value="1"/>
</dbReference>
<dbReference type="CDD" id="cd06171">
    <property type="entry name" value="Sigma70_r4"/>
    <property type="match status" value="1"/>
</dbReference>
<sequence>MIDDAALRAWFCEEVLPHEAMLTQFIRRNWPVSADIDDLRQEIYERMVIGVRNELPRNVKYYLYAVARNHLINRAQHERVVSFELVADMTMKEDAFDHPAPEPNLIARDELRRAQVGLDNLPPRCREVVRLRKVDGLSTAETATHLGISVDTVEKQLTLGMRALVDFMLGGAGRISRPGRSHRKIGRG</sequence>
<keyword evidence="2" id="KW-0805">Transcription regulation</keyword>
<evidence type="ECO:0000256" key="4">
    <source>
        <dbReference type="ARBA" id="ARBA00023163"/>
    </source>
</evidence>
<dbReference type="EMBL" id="JAINVV010000013">
    <property type="protein sequence ID" value="MBY8825703.1"/>
    <property type="molecule type" value="Genomic_DNA"/>
</dbReference>
<dbReference type="InterPro" id="IPR014284">
    <property type="entry name" value="RNA_pol_sigma-70_dom"/>
</dbReference>
<evidence type="ECO:0000256" key="1">
    <source>
        <dbReference type="ARBA" id="ARBA00010641"/>
    </source>
</evidence>
<dbReference type="PANTHER" id="PTHR43133">
    <property type="entry name" value="RNA POLYMERASE ECF-TYPE SIGMA FACTO"/>
    <property type="match status" value="1"/>
</dbReference>
<accession>A0ABS7PWP3</accession>
<gene>
    <name evidence="6" type="ORF">K7G82_25600</name>
</gene>
<reference evidence="6 7" key="1">
    <citation type="submission" date="2021-08" db="EMBL/GenBank/DDBJ databases">
        <authorList>
            <person name="Tuo L."/>
        </authorList>
    </citation>
    <scope>NUCLEOTIDE SEQUENCE [LARGE SCALE GENOMIC DNA]</scope>
    <source>
        <strain evidence="6 7">JCM 31229</strain>
    </source>
</reference>
<evidence type="ECO:0000313" key="6">
    <source>
        <dbReference type="EMBL" id="MBY8825703.1"/>
    </source>
</evidence>
<evidence type="ECO:0000256" key="2">
    <source>
        <dbReference type="ARBA" id="ARBA00023015"/>
    </source>
</evidence>
<evidence type="ECO:0000313" key="7">
    <source>
        <dbReference type="Proteomes" id="UP000706039"/>
    </source>
</evidence>
<dbReference type="InterPro" id="IPR039425">
    <property type="entry name" value="RNA_pol_sigma-70-like"/>
</dbReference>
<evidence type="ECO:0000259" key="5">
    <source>
        <dbReference type="Pfam" id="PF08281"/>
    </source>
</evidence>
<comment type="similarity">
    <text evidence="1">Belongs to the sigma-70 factor family. ECF subfamily.</text>
</comment>
<dbReference type="SUPFAM" id="SSF88659">
    <property type="entry name" value="Sigma3 and sigma4 domains of RNA polymerase sigma factors"/>
    <property type="match status" value="1"/>
</dbReference>
<dbReference type="InterPro" id="IPR036388">
    <property type="entry name" value="WH-like_DNA-bd_sf"/>
</dbReference>
<evidence type="ECO:0000256" key="3">
    <source>
        <dbReference type="ARBA" id="ARBA00023082"/>
    </source>
</evidence>
<dbReference type="PANTHER" id="PTHR43133:SF63">
    <property type="entry name" value="RNA POLYMERASE SIGMA FACTOR FECI-RELATED"/>
    <property type="match status" value="1"/>
</dbReference>
<dbReference type="InterPro" id="IPR013249">
    <property type="entry name" value="RNA_pol_sigma70_r4_t2"/>
</dbReference>
<comment type="caution">
    <text evidence="6">The sequence shown here is derived from an EMBL/GenBank/DDBJ whole genome shotgun (WGS) entry which is preliminary data.</text>
</comment>
<dbReference type="InterPro" id="IPR013325">
    <property type="entry name" value="RNA_pol_sigma_r2"/>
</dbReference>
<organism evidence="6 7">
    <name type="scientific">Sphingomonas colocasiae</name>
    <dbReference type="NCBI Taxonomy" id="1848973"/>
    <lineage>
        <taxon>Bacteria</taxon>
        <taxon>Pseudomonadati</taxon>
        <taxon>Pseudomonadota</taxon>
        <taxon>Alphaproteobacteria</taxon>
        <taxon>Sphingomonadales</taxon>
        <taxon>Sphingomonadaceae</taxon>
        <taxon>Sphingomonas</taxon>
    </lineage>
</organism>
<dbReference type="Gene3D" id="1.10.1740.10">
    <property type="match status" value="1"/>
</dbReference>
<dbReference type="Proteomes" id="UP000706039">
    <property type="component" value="Unassembled WGS sequence"/>
</dbReference>
<dbReference type="SUPFAM" id="SSF88946">
    <property type="entry name" value="Sigma2 domain of RNA polymerase sigma factors"/>
    <property type="match status" value="1"/>
</dbReference>
<keyword evidence="3" id="KW-0731">Sigma factor</keyword>
<dbReference type="NCBIfam" id="TIGR02937">
    <property type="entry name" value="sigma70-ECF"/>
    <property type="match status" value="1"/>
</dbReference>